<protein>
    <submittedName>
        <fullName evidence="1">Uncharacterized protein</fullName>
    </submittedName>
</protein>
<comment type="caution">
    <text evidence="1">The sequence shown here is derived from an EMBL/GenBank/DDBJ whole genome shotgun (WGS) entry which is preliminary data.</text>
</comment>
<evidence type="ECO:0000313" key="1">
    <source>
        <dbReference type="EMBL" id="MBB4570646.1"/>
    </source>
</evidence>
<name>A0A7W7EM32_9HYPH</name>
<dbReference type="EMBL" id="JACIIG010000015">
    <property type="protein sequence ID" value="MBB4570646.1"/>
    <property type="molecule type" value="Genomic_DNA"/>
</dbReference>
<dbReference type="AlphaFoldDB" id="A0A7W7EM32"/>
<gene>
    <name evidence="1" type="ORF">GGE60_004793</name>
</gene>
<reference evidence="1 2" key="1">
    <citation type="submission" date="2020-08" db="EMBL/GenBank/DDBJ databases">
        <title>Genomic Encyclopedia of Type Strains, Phase IV (KMG-V): Genome sequencing to study the core and pangenomes of soil and plant-associated prokaryotes.</title>
        <authorList>
            <person name="Whitman W."/>
        </authorList>
    </citation>
    <scope>NUCLEOTIDE SEQUENCE [LARGE SCALE GENOMIC DNA]</scope>
    <source>
        <strain evidence="1 2">SEMIA 492</strain>
    </source>
</reference>
<organism evidence="1 2">
    <name type="scientific">Rhizobium leucaenae</name>
    <dbReference type="NCBI Taxonomy" id="29450"/>
    <lineage>
        <taxon>Bacteria</taxon>
        <taxon>Pseudomonadati</taxon>
        <taxon>Pseudomonadota</taxon>
        <taxon>Alphaproteobacteria</taxon>
        <taxon>Hyphomicrobiales</taxon>
        <taxon>Rhizobiaceae</taxon>
        <taxon>Rhizobium/Agrobacterium group</taxon>
        <taxon>Rhizobium</taxon>
    </lineage>
</organism>
<keyword evidence="2" id="KW-1185">Reference proteome</keyword>
<accession>A0A7W7EM32</accession>
<proteinExistence type="predicted"/>
<evidence type="ECO:0000313" key="2">
    <source>
        <dbReference type="Proteomes" id="UP000543836"/>
    </source>
</evidence>
<dbReference type="Proteomes" id="UP000543836">
    <property type="component" value="Unassembled WGS sequence"/>
</dbReference>
<sequence length="221" mass="25151">MLPAIPAPRVLSVSRRFNTRFSARQFPHATRKTVPPSVSWLTERQDRQTLCDDSATLYFNRLQACLRRPICPFPATNGEQRLYGQRGKPWWKVRKRLMGQFTLQEKKQSGIGATAFTTQPEMHCFPKESETRAIASLSLSTVKRRTVSRAICDRVSVDARLDIISDYVWKCGERRWAGTRQASLRDVAGSRAGREYIRRSYGAYGITVADANGAKEIDCYV</sequence>